<dbReference type="Gene3D" id="3.40.50.2000">
    <property type="entry name" value="Glycogen Phosphorylase B"/>
    <property type="match status" value="1"/>
</dbReference>
<dbReference type="Pfam" id="PF13692">
    <property type="entry name" value="Glyco_trans_1_4"/>
    <property type="match status" value="1"/>
</dbReference>
<accession>A0AAD9WEG6</accession>
<keyword evidence="2" id="KW-0812">Transmembrane</keyword>
<dbReference type="PANTHER" id="PTHR12526:SF604">
    <property type="entry name" value="TRANSFERASE, PUTATIVE (AFU_ORTHOLOGUE AFUA_4G14070)-RELATED"/>
    <property type="match status" value="1"/>
</dbReference>
<feature type="transmembrane region" description="Helical" evidence="2">
    <location>
        <begin position="891"/>
        <end position="915"/>
    </location>
</feature>
<protein>
    <recommendedName>
        <fullName evidence="5">Glycosyl transferase</fullName>
    </recommendedName>
</protein>
<keyword evidence="4" id="KW-1185">Reference proteome</keyword>
<dbReference type="EMBL" id="JAUBYV010000006">
    <property type="protein sequence ID" value="KAK2626236.1"/>
    <property type="molecule type" value="Genomic_DNA"/>
</dbReference>
<keyword evidence="2" id="KW-0472">Membrane</keyword>
<reference evidence="3" key="1">
    <citation type="submission" date="2023-06" db="EMBL/GenBank/DDBJ databases">
        <title>Draft genome of Marssonina rosae.</title>
        <authorList>
            <person name="Cheng Q."/>
        </authorList>
    </citation>
    <scope>NUCLEOTIDE SEQUENCE</scope>
    <source>
        <strain evidence="3">R4</strain>
    </source>
</reference>
<evidence type="ECO:0000313" key="3">
    <source>
        <dbReference type="EMBL" id="KAK2626236.1"/>
    </source>
</evidence>
<evidence type="ECO:0000256" key="2">
    <source>
        <dbReference type="SAM" id="Phobius"/>
    </source>
</evidence>
<dbReference type="PANTHER" id="PTHR12526">
    <property type="entry name" value="GLYCOSYLTRANSFERASE"/>
    <property type="match status" value="1"/>
</dbReference>
<name>A0AAD9WEG6_9HELO</name>
<feature type="transmembrane region" description="Helical" evidence="2">
    <location>
        <begin position="20"/>
        <end position="42"/>
    </location>
</feature>
<feature type="region of interest" description="Disordered" evidence="1">
    <location>
        <begin position="2786"/>
        <end position="2824"/>
    </location>
</feature>
<evidence type="ECO:0000313" key="4">
    <source>
        <dbReference type="Proteomes" id="UP001285354"/>
    </source>
</evidence>
<feature type="transmembrane region" description="Helical" evidence="2">
    <location>
        <begin position="1772"/>
        <end position="1798"/>
    </location>
</feature>
<organism evidence="3 4">
    <name type="scientific">Diplocarpon rosae</name>
    <dbReference type="NCBI Taxonomy" id="946125"/>
    <lineage>
        <taxon>Eukaryota</taxon>
        <taxon>Fungi</taxon>
        <taxon>Dikarya</taxon>
        <taxon>Ascomycota</taxon>
        <taxon>Pezizomycotina</taxon>
        <taxon>Leotiomycetes</taxon>
        <taxon>Helotiales</taxon>
        <taxon>Drepanopezizaceae</taxon>
        <taxon>Diplocarpon</taxon>
    </lineage>
</organism>
<feature type="transmembrane region" description="Helical" evidence="2">
    <location>
        <begin position="956"/>
        <end position="980"/>
    </location>
</feature>
<feature type="transmembrane region" description="Helical" evidence="2">
    <location>
        <begin position="850"/>
        <end position="871"/>
    </location>
</feature>
<feature type="transmembrane region" description="Helical" evidence="2">
    <location>
        <begin position="1332"/>
        <end position="1350"/>
    </location>
</feature>
<keyword evidence="2" id="KW-1133">Transmembrane helix</keyword>
<feature type="transmembrane region" description="Helical" evidence="2">
    <location>
        <begin position="1301"/>
        <end position="1320"/>
    </location>
</feature>
<gene>
    <name evidence="3" type="ORF">QTJ16_004498</name>
</gene>
<dbReference type="Proteomes" id="UP001285354">
    <property type="component" value="Unassembled WGS sequence"/>
</dbReference>
<sequence length="2850" mass="320722">MKPKYLGLSAVGWKLMVRSWWDKLIAGVLLASVVLGSLYVLYRISCRVWSFWRGQHQQAAVPTAVARHLDRLVGSGEPLAIERGPEGEPKSFGIFLGSFASPPTATQAYLLSKWEVIVLDPTKEGVLHAISACQGSPPHILGRLDLQELAKSETSSSSEDVNQLLSALAEYFGAHFRDQTQKPFTGVLLAGFRSHLQPVVLNATARYISGLGLDLWLEIDASPLACLTQRECREIKMDLVRGVVYRNGTIRPDGDQQNYFHMTEMRTAMRTIAAQQSRTLTMMWETIDDGVNAQYAIVQRSFQWSQFNSALCWIGSAASLEDADIATEYTINQKPLGGLMWLKDEDNMKAHDLWRANEQVSSTPRGHEALYESLQSFIPGLAEKLRHSPPGTQSFELDLIEPGHAGILNRHHSYHSYSQPHPLSASAGGEDFAGLGCFHLGLEVVPREFGVLLQTQRHLKELNLLQRVEEEEILRFVEQIRALHDANEIKETDSLTTLAIKELVDLLSVKNEDGVPRIQVFVGLHSGFQTGPKVQFWGLYDLDALSGTLNIYLSSKTQDRVGTLLHTFLSSRGCSRTECFLAEQALAELNGNLSKTWQLAPRMVHDLEQLSPEETISFIRRLVLSGHGYDFVFLAKIRACCEYQVMEMPTLTQIRTQSAIGYLSGELSSADLITARLTWLREKGCWVPDTSAAISLFEEIDERVHEVLMNCETETLAQLGFVIQSLMRADRIDASADIFALSVFSAFRKLSLDEILLEILDRNPLPNHATDQAGCFAENFALGSRCDSFFDMTTRDLGRILSARYRSYYMKHQPPPREEGFTDLPSAYAAMQIDLDPQNGEEKITGYYQVTFLGIFAVPALIDIMLLTTVGRGLYLTTFMSSTEKTMATTALMLALLACGAVGSWISSGGSYYVFANAFPAMNMFVLTRFVAGLAIVIFTASGALITLAITKGIVAGLVFAFYFAMLATYLMVLSALSIYQVPGSSFQSGRTVIMYCIPILFISPLLSLWIGHDIAVYFCVLTIFLFSLLYGARKTMAQWTTWYLHIPFVTDGEVVRWYMKTKEASSSLGRSEDMREISTGPSPRIALHAAVLKECNRHLWTKATSDPLVSRLATGYSSTMFLMGWFCKFKRTRMPLAYSATWNLTLKAAFDNMGNMQKGLKLHSAFLHWRHTGDDIWSGILYFVVALLDKWAALVSGGSLVGLSSASSERYRLAVGFGLCYYLIGAVSLDTVSQPLWTAANQATNQPITSLKFLRQATKNDAKARRALYWRSLAKFFFMHIWGISITSALMWVFEPSRDATVMYLAYIGAYTGLLWYQYNKIYCATDSAKCLGVAFVIGFPAGIALHIYLPHFAYSGVIGLSIGTWIAAAYSMWLSKIGWPRLFSFRSRESTEDLDAKCTPVLYSVSALEPHPDISQATLSQMFVYVSTLPAEQRHKLEPSHHPGATILDFLLAQSRSRRAEIVQNAFPSAEQILQRTAALWRSGKTVVELISAQHFPQQEQKVRMISQTIGDRLHLFVVLGLDLEGDGWRLNANRNSKIIAEAIVQATSESQLGLSHNDSILAELLVASDSNDGDLSLPEGIKRQIETSAAERIRVIANGDRILLRHLLLGIDCEREWDTLPKRLRVFLLKRSCGHSRAISASEESWIRSRTSKFEPVDPEEYVARCDLGAALTVSTFAYAKSQEEISNIFADPKPAYLALSSWRLLGSTALLNSTASRSSLDCLKICLSLFHQKTQICIKFLCLSLSADPEYQRELDYTMQAKPMFVRWPVVFILNGIWSFCKTLQGIILPLVMFHGRENIAKLHSNLKGMKTVLEKNRIVIECLEGPSTCFGAVMPDGSRQLAQYAGLHDKVPLERKKLMAINTYSNKMVLSKREEFKNETSINLFKYEYRQDGKKSSLKLPLQRECLKGDRAGQIVQYDQRGYITTGSTFRGVNPVNFTYWYRKSAKFEDELIRGEYVFPHVIIRVSWSMPGQKHPERLDEWIPFTKVTEATFIQGSEVYHASWTYEHKSHPEISTTLNGELVATPPMIHEDWFRVLQKPDKCSFLHDNPLLPFSSVESNFLSRLLGLNIRRYPISTSQARTQLWKTWKSGKEIDAVTARWLDESLLRSDGVLRSYWRNRDLGRLDAAKDYLDAQADTIMARVDVDPEISSWVHIAYKISDFYSMGTGGDTRINTRTVSTQLRDSDDELHILSMDTSTWPNEPGGVSACRRDMVNDLKTIRWHVVAESANDYGVPKFQIERNVQSLTVIPQWGLDFLNPTHGVLQNILDSEVASRSFDTRSVDIRANFLPILESLVRTSRALHLNREHIEEATKALCDLNTYFESSRNWNDVWDSDIVKQAWRELWLTEDMPDTLPISKWWDFEKPTMLQMDQALNMWHRYLFIFSIPVPEKIPDVFQASHHFTGAGYGIVCKVKRQCTLHVWDHCISFRELTNFMSSAVSFDTPFINSSLISLGHMGCVLLEHHADVVLPCAAYFNPGWEVELGTAEGNIEHRRTFVRKIDPVVNGICNMEKFEPIKKLKTDKPTAVMLSHVQYIKDIKNAILATDFIVNKWGFTDYSLHIYGDMERAASYSTECQELIASKGLRDHCVLKGLGNPSLVLQDAWLFLNSSLSEGLPLAMGEAALTGTPVVCTDVGASFCVVTDGETGDRFSEVVPPNDSESLARAQINILALLGRWSVFADDLPGGPPQVLAYPNPSPEEVKQITQRMYDKTDQRRKLGMLGRENVLKNFSSDRYLREHEQMLWIGKYRSRTYHNRSSRPPSAQDGNSWIRMEKSSAAFGASVVTPPRRSPRLTPETWSLSSASEKKGRLRKKSSRIPYEQRYTQSSIESSLQGDEVVVARSNV</sequence>
<feature type="transmembrane region" description="Helical" evidence="2">
    <location>
        <begin position="992"/>
        <end position="1009"/>
    </location>
</feature>
<proteinExistence type="predicted"/>
<feature type="transmembrane region" description="Helical" evidence="2">
    <location>
        <begin position="927"/>
        <end position="950"/>
    </location>
</feature>
<comment type="caution">
    <text evidence="3">The sequence shown here is derived from an EMBL/GenBank/DDBJ whole genome shotgun (WGS) entry which is preliminary data.</text>
</comment>
<dbReference type="SUPFAM" id="SSF53756">
    <property type="entry name" value="UDP-Glycosyltransferase/glycogen phosphorylase"/>
    <property type="match status" value="1"/>
</dbReference>
<feature type="transmembrane region" description="Helical" evidence="2">
    <location>
        <begin position="1356"/>
        <end position="1376"/>
    </location>
</feature>
<evidence type="ECO:0008006" key="5">
    <source>
        <dbReference type="Google" id="ProtNLM"/>
    </source>
</evidence>
<evidence type="ECO:0000256" key="1">
    <source>
        <dbReference type="SAM" id="MobiDB-lite"/>
    </source>
</evidence>
<feature type="transmembrane region" description="Helical" evidence="2">
    <location>
        <begin position="1274"/>
        <end position="1295"/>
    </location>
</feature>
<feature type="transmembrane region" description="Helical" evidence="2">
    <location>
        <begin position="1015"/>
        <end position="1033"/>
    </location>
</feature>